<dbReference type="Proteomes" id="UP001235840">
    <property type="component" value="Unassembled WGS sequence"/>
</dbReference>
<comment type="caution">
    <text evidence="6">The sequence shown here is derived from an EMBL/GenBank/DDBJ whole genome shotgun (WGS) entry which is preliminary data.</text>
</comment>
<dbReference type="PROSITE" id="PS50111">
    <property type="entry name" value="CHEMOTAXIS_TRANSDUC_2"/>
    <property type="match status" value="1"/>
</dbReference>
<dbReference type="InterPro" id="IPR039379">
    <property type="entry name" value="Protoglobin_sensor_dom"/>
</dbReference>
<dbReference type="Pfam" id="PF11563">
    <property type="entry name" value="Protoglobin"/>
    <property type="match status" value="1"/>
</dbReference>
<name>A0ABT9W0B3_9BACI</name>
<dbReference type="PRINTS" id="PR00260">
    <property type="entry name" value="CHEMTRNSDUCR"/>
</dbReference>
<dbReference type="SMART" id="SM00283">
    <property type="entry name" value="MA"/>
    <property type="match status" value="1"/>
</dbReference>
<feature type="domain" description="Methyl-accepting transducer" evidence="5">
    <location>
        <begin position="187"/>
        <end position="434"/>
    </location>
</feature>
<dbReference type="InterPro" id="IPR044398">
    <property type="entry name" value="Globin-sensor_dom"/>
</dbReference>
<evidence type="ECO:0000256" key="3">
    <source>
        <dbReference type="PROSITE-ProRule" id="PRU00284"/>
    </source>
</evidence>
<dbReference type="PANTHER" id="PTHR32089:SF118">
    <property type="entry name" value="HEME-BASED AEROTACTIC TRANSDUCER HEMAT"/>
    <property type="match status" value="1"/>
</dbReference>
<proteinExistence type="inferred from homology"/>
<dbReference type="InterPro" id="IPR009050">
    <property type="entry name" value="Globin-like_sf"/>
</dbReference>
<evidence type="ECO:0000313" key="6">
    <source>
        <dbReference type="EMBL" id="MDQ0166535.1"/>
    </source>
</evidence>
<keyword evidence="7" id="KW-1185">Reference proteome</keyword>
<keyword evidence="1 3" id="KW-0807">Transducer</keyword>
<dbReference type="InterPro" id="IPR004089">
    <property type="entry name" value="MCPsignal_dom"/>
</dbReference>
<protein>
    <submittedName>
        <fullName evidence="6">Heme-based aerotactic transducer</fullName>
    </submittedName>
</protein>
<keyword evidence="4" id="KW-0175">Coiled coil</keyword>
<accession>A0ABT9W0B3</accession>
<dbReference type="CDD" id="cd11386">
    <property type="entry name" value="MCP_signal"/>
    <property type="match status" value="1"/>
</dbReference>
<dbReference type="SUPFAM" id="SSF46458">
    <property type="entry name" value="Globin-like"/>
    <property type="match status" value="1"/>
</dbReference>
<organism evidence="6 7">
    <name type="scientific">Caldalkalibacillus horti</name>
    <dbReference type="NCBI Taxonomy" id="77523"/>
    <lineage>
        <taxon>Bacteria</taxon>
        <taxon>Bacillati</taxon>
        <taxon>Bacillota</taxon>
        <taxon>Bacilli</taxon>
        <taxon>Bacillales</taxon>
        <taxon>Bacillaceae</taxon>
        <taxon>Caldalkalibacillus</taxon>
    </lineage>
</organism>
<dbReference type="InterPro" id="IPR012292">
    <property type="entry name" value="Globin/Proto"/>
</dbReference>
<dbReference type="SUPFAM" id="SSF58104">
    <property type="entry name" value="Methyl-accepting chemotaxis protein (MCP) signaling domain"/>
    <property type="match status" value="1"/>
</dbReference>
<evidence type="ECO:0000256" key="4">
    <source>
        <dbReference type="SAM" id="Coils"/>
    </source>
</evidence>
<dbReference type="PANTHER" id="PTHR32089">
    <property type="entry name" value="METHYL-ACCEPTING CHEMOTAXIS PROTEIN MCPB"/>
    <property type="match status" value="1"/>
</dbReference>
<dbReference type="Pfam" id="PF00015">
    <property type="entry name" value="MCPsignal"/>
    <property type="match status" value="1"/>
</dbReference>
<evidence type="ECO:0000256" key="1">
    <source>
        <dbReference type="ARBA" id="ARBA00023224"/>
    </source>
</evidence>
<gene>
    <name evidence="6" type="ORF">J2S11_002439</name>
</gene>
<feature type="coiled-coil region" evidence="4">
    <location>
        <begin position="184"/>
        <end position="218"/>
    </location>
</feature>
<dbReference type="InterPro" id="IPR004090">
    <property type="entry name" value="Chemotax_Me-accpt_rcpt"/>
</dbReference>
<dbReference type="CDD" id="cd01068">
    <property type="entry name" value="globin_sensor"/>
    <property type="match status" value="1"/>
</dbReference>
<dbReference type="Gene3D" id="1.10.490.10">
    <property type="entry name" value="Globins"/>
    <property type="match status" value="1"/>
</dbReference>
<comment type="similarity">
    <text evidence="2">Belongs to the methyl-accepting chemotaxis (MCP) protein family.</text>
</comment>
<sequence>MKLISLGKKKKKKADIITLPAVGESEVLLRISSSSRYTKQLQAIQFTKQDLIHLKRLKPLIDQHLDELMNHFYTTLSQNPDLTEIIKQHQSIKKLKEQQKQHVKEIFTGKFDDDFLEKGITIVQEHIQIGVTPEWYTCAFQNIQMAIIQLISDVVPAEENHAVFIQSLTKLLTIEQQLVLEAYDQGFNEQLQRQLQENDKLQKKHLEMSEQLVALSQETSASLEQLAEKTNQIVYITKSGKELSQTVESQSAEGKELLTSMVGRINDIKGRTKHILDGTKELGLISNEIESVIEIVQGIADQTNLLALNAAIEAARAGESGKGFAVVADEVRKLSEETKQSVSGIVNLIERTNRKIQQVSTLVEEVSGSVEGSEEGMGKTNEYFEQVVAAIQESRDQNGRIEAEVSNFLEVFAEINEASSKVTATAEKLNSTIE</sequence>
<dbReference type="Gene3D" id="1.10.287.950">
    <property type="entry name" value="Methyl-accepting chemotaxis protein"/>
    <property type="match status" value="1"/>
</dbReference>
<dbReference type="EMBL" id="JAUSTY010000009">
    <property type="protein sequence ID" value="MDQ0166535.1"/>
    <property type="molecule type" value="Genomic_DNA"/>
</dbReference>
<evidence type="ECO:0000256" key="2">
    <source>
        <dbReference type="ARBA" id="ARBA00029447"/>
    </source>
</evidence>
<reference evidence="6 7" key="1">
    <citation type="submission" date="2023-07" db="EMBL/GenBank/DDBJ databases">
        <title>Genomic Encyclopedia of Type Strains, Phase IV (KMG-IV): sequencing the most valuable type-strain genomes for metagenomic binning, comparative biology and taxonomic classification.</title>
        <authorList>
            <person name="Goeker M."/>
        </authorList>
    </citation>
    <scope>NUCLEOTIDE SEQUENCE [LARGE SCALE GENOMIC DNA]</scope>
    <source>
        <strain evidence="6 7">DSM 12751</strain>
    </source>
</reference>
<evidence type="ECO:0000313" key="7">
    <source>
        <dbReference type="Proteomes" id="UP001235840"/>
    </source>
</evidence>
<evidence type="ECO:0000259" key="5">
    <source>
        <dbReference type="PROSITE" id="PS50111"/>
    </source>
</evidence>